<gene>
    <name evidence="1" type="ORF">DXX99_04310</name>
</gene>
<dbReference type="InterPro" id="IPR038695">
    <property type="entry name" value="Saro_0823-like_sf"/>
</dbReference>
<dbReference type="Gene3D" id="2.60.120.1140">
    <property type="entry name" value="Protein of unknown function DUF192"/>
    <property type="match status" value="1"/>
</dbReference>
<comment type="caution">
    <text evidence="1">The sequence shown here is derived from an EMBL/GenBank/DDBJ whole genome shotgun (WGS) entry which is preliminary data.</text>
</comment>
<dbReference type="InterPro" id="IPR003795">
    <property type="entry name" value="DUF192"/>
</dbReference>
<evidence type="ECO:0000313" key="1">
    <source>
        <dbReference type="EMBL" id="RDV84058.1"/>
    </source>
</evidence>
<dbReference type="AlphaFoldDB" id="A0A3D8P745"/>
<dbReference type="OrthoDB" id="9813379at2"/>
<keyword evidence="2" id="KW-1185">Reference proteome</keyword>
<protein>
    <submittedName>
        <fullName evidence="1">DUF192 domain-containing protein</fullName>
    </submittedName>
</protein>
<name>A0A3D8P745_9THEO</name>
<accession>A0A3D8P745</accession>
<sequence>MEQKVLNLTRNHLLVTRLYEARTFGQRLRGLIGRAPLKPGEGLLIEPCRAVHTCFLSHPIDVLFYDGEKRVVALFPSLLPWRFTPFIGRAQGVLELPSGILEVSGTQIGDELGFEQD</sequence>
<dbReference type="Pfam" id="PF02643">
    <property type="entry name" value="DUF192"/>
    <property type="match status" value="1"/>
</dbReference>
<dbReference type="EMBL" id="QSLN01000003">
    <property type="protein sequence ID" value="RDV84058.1"/>
    <property type="molecule type" value="Genomic_DNA"/>
</dbReference>
<reference evidence="1 2" key="1">
    <citation type="submission" date="2018-08" db="EMBL/GenBank/DDBJ databases">
        <title>Form III RuBisCO-mediated autotrophy in Thermodesulfobium bacteria.</title>
        <authorList>
            <person name="Toshchakov S.V."/>
            <person name="Kublanov I.V."/>
            <person name="Frolov E."/>
            <person name="Bonch-Osmolovskaya E.A."/>
            <person name="Tourova T.P."/>
            <person name="Chernych N.A."/>
            <person name="Lebedinsky A.V."/>
        </authorList>
    </citation>
    <scope>NUCLEOTIDE SEQUENCE [LARGE SCALE GENOMIC DNA]</scope>
    <source>
        <strain evidence="1 2">SR</strain>
    </source>
</reference>
<evidence type="ECO:0000313" key="2">
    <source>
        <dbReference type="Proteomes" id="UP000256329"/>
    </source>
</evidence>
<dbReference type="Proteomes" id="UP000256329">
    <property type="component" value="Unassembled WGS sequence"/>
</dbReference>
<dbReference type="RefSeq" id="WP_115792278.1">
    <property type="nucleotide sequence ID" value="NZ_QSLN01000003.1"/>
</dbReference>
<proteinExistence type="predicted"/>
<organism evidence="1 2">
    <name type="scientific">Ammonifex thiophilus</name>
    <dbReference type="NCBI Taxonomy" id="444093"/>
    <lineage>
        <taxon>Bacteria</taxon>
        <taxon>Bacillati</taxon>
        <taxon>Bacillota</taxon>
        <taxon>Clostridia</taxon>
        <taxon>Thermoanaerobacterales</taxon>
        <taxon>Thermoanaerobacteraceae</taxon>
        <taxon>Ammonifex</taxon>
    </lineage>
</organism>